<protein>
    <recommendedName>
        <fullName evidence="3 10">sn-glycerol-3-phosphate transport system permease protein UgpE</fullName>
    </recommendedName>
</protein>
<evidence type="ECO:0000313" key="13">
    <source>
        <dbReference type="Proteomes" id="UP000480350"/>
    </source>
</evidence>
<evidence type="ECO:0000256" key="9">
    <source>
        <dbReference type="RuleBase" id="RU363032"/>
    </source>
</evidence>
<dbReference type="EMBL" id="WUPT01000001">
    <property type="protein sequence ID" value="MXQ06459.1"/>
    <property type="molecule type" value="Genomic_DNA"/>
</dbReference>
<evidence type="ECO:0000256" key="5">
    <source>
        <dbReference type="ARBA" id="ARBA00022475"/>
    </source>
</evidence>
<keyword evidence="10" id="KW-0997">Cell inner membrane</keyword>
<comment type="caution">
    <text evidence="12">The sequence shown here is derived from an EMBL/GenBank/DDBJ whole genome shotgun (WGS) entry which is preliminary data.</text>
</comment>
<evidence type="ECO:0000256" key="2">
    <source>
        <dbReference type="ARBA" id="ARBA00011557"/>
    </source>
</evidence>
<dbReference type="GO" id="GO:0055085">
    <property type="term" value="P:transmembrane transport"/>
    <property type="evidence" value="ECO:0007669"/>
    <property type="project" value="InterPro"/>
</dbReference>
<dbReference type="InterPro" id="IPR000515">
    <property type="entry name" value="MetI-like"/>
</dbReference>
<feature type="transmembrane region" description="Helical" evidence="9">
    <location>
        <begin position="70"/>
        <end position="96"/>
    </location>
</feature>
<keyword evidence="6 9" id="KW-0812">Transmembrane</keyword>
<dbReference type="PANTHER" id="PTHR43744">
    <property type="entry name" value="ABC TRANSPORTER PERMEASE PROTEIN MG189-RELATED-RELATED"/>
    <property type="match status" value="1"/>
</dbReference>
<evidence type="ECO:0000256" key="6">
    <source>
        <dbReference type="ARBA" id="ARBA00022692"/>
    </source>
</evidence>
<evidence type="ECO:0000256" key="1">
    <source>
        <dbReference type="ARBA" id="ARBA00004651"/>
    </source>
</evidence>
<feature type="transmembrane region" description="Helical" evidence="9">
    <location>
        <begin position="181"/>
        <end position="206"/>
    </location>
</feature>
<dbReference type="CDD" id="cd06261">
    <property type="entry name" value="TM_PBP2"/>
    <property type="match status" value="1"/>
</dbReference>
<gene>
    <name evidence="10" type="primary">ugpE</name>
    <name evidence="12" type="ORF">GQ651_01225</name>
</gene>
<evidence type="ECO:0000256" key="4">
    <source>
        <dbReference type="ARBA" id="ARBA00022448"/>
    </source>
</evidence>
<proteinExistence type="inferred from homology"/>
<reference evidence="12 13" key="2">
    <citation type="submission" date="2020-03" db="EMBL/GenBank/DDBJ databases">
        <title>Kangsaoukella pontilimi gen. nov., sp. nov., a new member of the family Rhodobacteraceae isolated from a tidal mudflat.</title>
        <authorList>
            <person name="Kim I.S."/>
        </authorList>
    </citation>
    <scope>NUCLEOTIDE SEQUENCE [LARGE SCALE GENOMIC DNA]</scope>
    <source>
        <strain evidence="12 13">GH1-50</strain>
    </source>
</reference>
<dbReference type="Gene3D" id="1.10.3720.10">
    <property type="entry name" value="MetI-like"/>
    <property type="match status" value="1"/>
</dbReference>
<keyword evidence="8 9" id="KW-0472">Membrane</keyword>
<evidence type="ECO:0000256" key="3">
    <source>
        <dbReference type="ARBA" id="ARBA00020515"/>
    </source>
</evidence>
<feature type="transmembrane region" description="Helical" evidence="9">
    <location>
        <begin position="139"/>
        <end position="160"/>
    </location>
</feature>
<dbReference type="PANTHER" id="PTHR43744:SF8">
    <property type="entry name" value="SN-GLYCEROL-3-PHOSPHATE TRANSPORT SYSTEM PERMEASE PROTEIN UGPE"/>
    <property type="match status" value="1"/>
</dbReference>
<feature type="domain" description="ABC transmembrane type-1" evidence="11">
    <location>
        <begin position="71"/>
        <end position="256"/>
    </location>
</feature>
<dbReference type="SUPFAM" id="SSF161098">
    <property type="entry name" value="MetI-like"/>
    <property type="match status" value="1"/>
</dbReference>
<accession>A0A7C9NC67</accession>
<feature type="transmembrane region" description="Helical" evidence="9">
    <location>
        <begin position="12"/>
        <end position="31"/>
    </location>
</feature>
<dbReference type="GO" id="GO:0005886">
    <property type="term" value="C:plasma membrane"/>
    <property type="evidence" value="ECO:0007669"/>
    <property type="project" value="UniProtKB-SubCell"/>
</dbReference>
<dbReference type="AlphaFoldDB" id="A0A7C9NC67"/>
<dbReference type="PROSITE" id="PS50928">
    <property type="entry name" value="ABC_TM1"/>
    <property type="match status" value="1"/>
</dbReference>
<feature type="transmembrane region" description="Helical" evidence="9">
    <location>
        <begin position="238"/>
        <end position="257"/>
    </location>
</feature>
<comment type="subunit">
    <text evidence="2 10">The complex is composed of two ATP-binding proteins (UgpC), two transmembrane proteins (UgpA and UgpE) and a solute-binding protein (UgpB).</text>
</comment>
<keyword evidence="7 9" id="KW-1133">Transmembrane helix</keyword>
<sequence>MRQPRIRDHAILIAGTLLMTAPLVIVFLGAGNRGGLNGDWRPTADYMDGIVGNTEALARLTGGETTLTGMVGVSLAIAVGVALITTLISMLAAFVLVFMENRLARWVFAATILTLYFPIEARMLPTFDTVLALGLINSLPGLILPILPIAVATFLFRQHFRGLPPEIMEAARLDGTGPVKYLFHFVVPLSWPPILAVFLVTFMVGWNQYLWPLMISTDNSLFPIMRGLNLAGTGSGPSLILGAVSLLPPLVLVLLFTRALSRVAGLRV</sequence>
<comment type="function">
    <text evidence="10">Part of the ABC transporter complex UgpBAEC involved in sn-glycerol-3-phosphate (G3P) import. Probably responsible for the translocation of the substrate across the membrane.</text>
</comment>
<evidence type="ECO:0000256" key="8">
    <source>
        <dbReference type="ARBA" id="ARBA00023136"/>
    </source>
</evidence>
<dbReference type="InterPro" id="IPR035906">
    <property type="entry name" value="MetI-like_sf"/>
</dbReference>
<comment type="subcellular location">
    <subcellularLocation>
        <location evidence="10">Cell inner membrane</location>
        <topology evidence="10">Multi-pass membrane protein</topology>
    </subcellularLocation>
    <subcellularLocation>
        <location evidence="1 9">Cell membrane</location>
        <topology evidence="1 9">Multi-pass membrane protein</topology>
    </subcellularLocation>
</comment>
<evidence type="ECO:0000256" key="7">
    <source>
        <dbReference type="ARBA" id="ARBA00022989"/>
    </source>
</evidence>
<keyword evidence="5 10" id="KW-1003">Cell membrane</keyword>
<feature type="transmembrane region" description="Helical" evidence="9">
    <location>
        <begin position="103"/>
        <end position="119"/>
    </location>
</feature>
<dbReference type="Proteomes" id="UP000480350">
    <property type="component" value="Unassembled WGS sequence"/>
</dbReference>
<organism evidence="12 13">
    <name type="scientific">Kangsaoukella pontilimi</name>
    <dbReference type="NCBI Taxonomy" id="2691042"/>
    <lineage>
        <taxon>Bacteria</taxon>
        <taxon>Pseudomonadati</taxon>
        <taxon>Pseudomonadota</taxon>
        <taxon>Alphaproteobacteria</taxon>
        <taxon>Rhodobacterales</taxon>
        <taxon>Paracoccaceae</taxon>
        <taxon>Kangsaoukella</taxon>
    </lineage>
</organism>
<name>A0A7C9NC67_9RHOB</name>
<reference evidence="12 13" key="1">
    <citation type="submission" date="2019-12" db="EMBL/GenBank/DDBJ databases">
        <authorList>
            <person name="Lee S.D."/>
        </authorList>
    </citation>
    <scope>NUCLEOTIDE SEQUENCE [LARGE SCALE GENOMIC DNA]</scope>
    <source>
        <strain evidence="12 13">GH1-50</strain>
    </source>
</reference>
<dbReference type="Pfam" id="PF00528">
    <property type="entry name" value="BPD_transp_1"/>
    <property type="match status" value="1"/>
</dbReference>
<evidence type="ECO:0000259" key="11">
    <source>
        <dbReference type="PROSITE" id="PS50928"/>
    </source>
</evidence>
<comment type="similarity">
    <text evidence="9">Belongs to the binding-protein-dependent transport system permease family.</text>
</comment>
<evidence type="ECO:0000256" key="10">
    <source>
        <dbReference type="RuleBase" id="RU363056"/>
    </source>
</evidence>
<dbReference type="RefSeq" id="WP_160762394.1">
    <property type="nucleotide sequence ID" value="NZ_WUPT01000001.1"/>
</dbReference>
<evidence type="ECO:0000313" key="12">
    <source>
        <dbReference type="EMBL" id="MXQ06459.1"/>
    </source>
</evidence>
<keyword evidence="4 9" id="KW-0813">Transport</keyword>
<keyword evidence="13" id="KW-1185">Reference proteome</keyword>